<dbReference type="PROSITE" id="PS50994">
    <property type="entry name" value="INTEGRASE"/>
    <property type="match status" value="1"/>
</dbReference>
<feature type="domain" description="Integrase catalytic" evidence="5">
    <location>
        <begin position="614"/>
        <end position="773"/>
    </location>
</feature>
<dbReference type="GO" id="GO:0015074">
    <property type="term" value="P:DNA integration"/>
    <property type="evidence" value="ECO:0007669"/>
    <property type="project" value="InterPro"/>
</dbReference>
<evidence type="ECO:0000313" key="6">
    <source>
        <dbReference type="EMBL" id="GBN78874.1"/>
    </source>
</evidence>
<protein>
    <recommendedName>
        <fullName evidence="1">RNA-directed DNA polymerase</fullName>
        <ecNumber evidence="1">2.7.7.49</ecNumber>
    </recommendedName>
</protein>
<accession>A0A4Y2RSP8</accession>
<sequence>MTFLAKGKKCDLIALATEMGEEPSPDMNIMGLKALITGSQSYEEEFVKGMLDTIISSRKEEAEKEEKAFQLEKMRIEARMATPNGNLVDKRQVHYNSRIEMSKAMPKFDAKEGGIVLYMSLFERQAKRLKIDPSDWVSCLIPLMPTEIVELIARIPEEEFFNFEYIKGILLKKFKLNAEGFRQKFVQHQRTPEKSWKDFVYEVTNYFQGWINDLNITDFDGLKNLFITDQVKKRVPQEIRDHFVDVWGTIAKPQDLADKLDGYECVRKTNRKPANLNPKVQQQGNVRSNTYIRHNGDHNVNQKPMKQEKGFPRSQYDRKDSPKFTCYSCGGEGHVKKFCPKLGKTNSDQDSRRKANVLRTVVDQERVTKETAVVAEVMSHGRSSVDQGNFRTTREMSSHECTNGHHCRKGWKHDSPSLVDDVLLPPEIRDKLKGVPENYLFQDSEGNTGPTKAKDKEFVLEVDNDNADKNCKEVKTLSIGNSENETEELSRSDKFLKDQIDCSDLEDARKCAEKKSGGFYFRNNFLFHKEKVLGESVAQLVLPKKYRPEALKLAHCSVFGGHMGARKTIERIRYSFYWVGMSRDIKAFCQQCKDCQLRRRINCKDRVPITPVARPELPFQVVNIDIIGPIDPPSAKGHRYVLCLVDQHTRWAEALPLTSLTAKATCEALLTIFMRTGVPNVIASDNGTNFNARLTQEFEKRMGSSPRFSTPLHPESNGLVERFNQTLKKMLHHVILEEPRSWHTKIPFVLWAYREVPNSTTGIAPFQLLYGRKPEGPLSILKNTWMVGQEGLQLDTTPVTLYMEKLKKQLEDAAEKAKLISTIQQEKMAHHYNLRSTKKIFNPGDKVIVLIPDSKNKLLARWQGPCTIESRRNQHSFVVKMPDASVRHVHQNKMREFVASSGSVNVIFEGEEEFGDVESTPLIEDSFCQEIKSITSSDLSTTQRNELETMLKEFEPLFSRPVQPVAIGEHVIELLPNVTRQKPHSYSVPMSYRREVDRQVKELLDLGLIEPSNADVTYPIVCVAKKDASIRMCIDYRALNAVTKVPNYPMKDTQELIFTAGMAQWLSCLDLLKGYYQIKMHDENRVLTAFSTHNGVYQWKVIPFGLSGASGISDDPQLNEYVSVNEKSKRKLLSIAQDILFLASGCKKHTPKHLVLGMRVRHLTGSAKLTGLLNGHGHSVFQSTILQLDNDIALLQLKKSKSIS</sequence>
<dbReference type="InterPro" id="IPR036397">
    <property type="entry name" value="RNaseH_sf"/>
</dbReference>
<feature type="region of interest" description="Disordered" evidence="3">
    <location>
        <begin position="294"/>
        <end position="317"/>
    </location>
</feature>
<dbReference type="GO" id="GO:0003964">
    <property type="term" value="F:RNA-directed DNA polymerase activity"/>
    <property type="evidence" value="ECO:0007669"/>
    <property type="project" value="UniProtKB-EC"/>
</dbReference>
<dbReference type="Gene3D" id="3.30.70.270">
    <property type="match status" value="1"/>
</dbReference>
<keyword evidence="2" id="KW-0479">Metal-binding</keyword>
<dbReference type="Pfam" id="PF17921">
    <property type="entry name" value="Integrase_H2C2"/>
    <property type="match status" value="1"/>
</dbReference>
<dbReference type="Pfam" id="PF00665">
    <property type="entry name" value="rve"/>
    <property type="match status" value="1"/>
</dbReference>
<proteinExistence type="predicted"/>
<dbReference type="Gene3D" id="1.10.340.70">
    <property type="match status" value="1"/>
</dbReference>
<feature type="domain" description="CCHC-type" evidence="4">
    <location>
        <begin position="326"/>
        <end position="341"/>
    </location>
</feature>
<evidence type="ECO:0000259" key="5">
    <source>
        <dbReference type="PROSITE" id="PS50994"/>
    </source>
</evidence>
<reference evidence="6 7" key="1">
    <citation type="journal article" date="2019" name="Sci. Rep.">
        <title>Orb-weaving spider Araneus ventricosus genome elucidates the spidroin gene catalogue.</title>
        <authorList>
            <person name="Kono N."/>
            <person name="Nakamura H."/>
            <person name="Ohtoshi R."/>
            <person name="Moran D.A.P."/>
            <person name="Shinohara A."/>
            <person name="Yoshida Y."/>
            <person name="Fujiwara M."/>
            <person name="Mori M."/>
            <person name="Tomita M."/>
            <person name="Arakawa K."/>
        </authorList>
    </citation>
    <scope>NUCLEOTIDE SEQUENCE [LARGE SCALE GENOMIC DNA]</scope>
</reference>
<dbReference type="InterPro" id="IPR050951">
    <property type="entry name" value="Retrovirus_Pol_polyprotein"/>
</dbReference>
<evidence type="ECO:0000256" key="1">
    <source>
        <dbReference type="ARBA" id="ARBA00012493"/>
    </source>
</evidence>
<evidence type="ECO:0000259" key="4">
    <source>
        <dbReference type="PROSITE" id="PS50158"/>
    </source>
</evidence>
<organism evidence="6 7">
    <name type="scientific">Araneus ventricosus</name>
    <name type="common">Orbweaver spider</name>
    <name type="synonym">Epeira ventricosa</name>
    <dbReference type="NCBI Taxonomy" id="182803"/>
    <lineage>
        <taxon>Eukaryota</taxon>
        <taxon>Metazoa</taxon>
        <taxon>Ecdysozoa</taxon>
        <taxon>Arthropoda</taxon>
        <taxon>Chelicerata</taxon>
        <taxon>Arachnida</taxon>
        <taxon>Araneae</taxon>
        <taxon>Araneomorphae</taxon>
        <taxon>Entelegynae</taxon>
        <taxon>Araneoidea</taxon>
        <taxon>Araneidae</taxon>
        <taxon>Araneus</taxon>
    </lineage>
</organism>
<dbReference type="EC" id="2.7.7.49" evidence="1"/>
<dbReference type="GO" id="GO:0008270">
    <property type="term" value="F:zinc ion binding"/>
    <property type="evidence" value="ECO:0007669"/>
    <property type="project" value="UniProtKB-KW"/>
</dbReference>
<dbReference type="PANTHER" id="PTHR37984:SF15">
    <property type="entry name" value="INTEGRASE CATALYTIC DOMAIN-CONTAINING PROTEIN"/>
    <property type="match status" value="1"/>
</dbReference>
<feature type="compositionally biased region" description="Basic and acidic residues" evidence="3">
    <location>
        <begin position="305"/>
        <end position="317"/>
    </location>
</feature>
<dbReference type="InterPro" id="IPR043128">
    <property type="entry name" value="Rev_trsase/Diguanyl_cyclase"/>
</dbReference>
<keyword evidence="7" id="KW-1185">Reference proteome</keyword>
<dbReference type="CDD" id="cd01647">
    <property type="entry name" value="RT_LTR"/>
    <property type="match status" value="1"/>
</dbReference>
<name>A0A4Y2RSP8_ARAVE</name>
<dbReference type="SUPFAM" id="SSF56672">
    <property type="entry name" value="DNA/RNA polymerases"/>
    <property type="match status" value="1"/>
</dbReference>
<dbReference type="GO" id="GO:0003676">
    <property type="term" value="F:nucleic acid binding"/>
    <property type="evidence" value="ECO:0007669"/>
    <property type="project" value="InterPro"/>
</dbReference>
<dbReference type="AlphaFoldDB" id="A0A4Y2RSP8"/>
<dbReference type="SMART" id="SM00343">
    <property type="entry name" value="ZnF_C2HC"/>
    <property type="match status" value="1"/>
</dbReference>
<dbReference type="InterPro" id="IPR043502">
    <property type="entry name" value="DNA/RNA_pol_sf"/>
</dbReference>
<evidence type="ECO:0000256" key="2">
    <source>
        <dbReference type="PROSITE-ProRule" id="PRU00047"/>
    </source>
</evidence>
<evidence type="ECO:0000313" key="7">
    <source>
        <dbReference type="Proteomes" id="UP000499080"/>
    </source>
</evidence>
<dbReference type="Gene3D" id="3.10.10.10">
    <property type="entry name" value="HIV Type 1 Reverse Transcriptase, subunit A, domain 1"/>
    <property type="match status" value="1"/>
</dbReference>
<feature type="compositionally biased region" description="Polar residues" evidence="3">
    <location>
        <begin position="294"/>
        <end position="304"/>
    </location>
</feature>
<dbReference type="InterPro" id="IPR012337">
    <property type="entry name" value="RNaseH-like_sf"/>
</dbReference>
<dbReference type="Proteomes" id="UP000499080">
    <property type="component" value="Unassembled WGS sequence"/>
</dbReference>
<dbReference type="PROSITE" id="PS50158">
    <property type="entry name" value="ZF_CCHC"/>
    <property type="match status" value="1"/>
</dbReference>
<keyword evidence="2" id="KW-0862">Zinc</keyword>
<dbReference type="Pfam" id="PF00078">
    <property type="entry name" value="RVT_1"/>
    <property type="match status" value="1"/>
</dbReference>
<comment type="caution">
    <text evidence="6">The sequence shown here is derived from an EMBL/GenBank/DDBJ whole genome shotgun (WGS) entry which is preliminary data.</text>
</comment>
<dbReference type="FunFam" id="1.10.340.70:FF:000001">
    <property type="entry name" value="Retrovirus-related Pol polyprotein from transposon gypsy-like Protein"/>
    <property type="match status" value="1"/>
</dbReference>
<dbReference type="Gene3D" id="3.30.420.10">
    <property type="entry name" value="Ribonuclease H-like superfamily/Ribonuclease H"/>
    <property type="match status" value="1"/>
</dbReference>
<gene>
    <name evidence="6" type="primary">POL_1118</name>
    <name evidence="6" type="ORF">AVEN_11461_1</name>
</gene>
<dbReference type="InterPro" id="IPR001584">
    <property type="entry name" value="Integrase_cat-core"/>
</dbReference>
<dbReference type="SUPFAM" id="SSF53098">
    <property type="entry name" value="Ribonuclease H-like"/>
    <property type="match status" value="1"/>
</dbReference>
<dbReference type="EMBL" id="BGPR01018332">
    <property type="protein sequence ID" value="GBN78874.1"/>
    <property type="molecule type" value="Genomic_DNA"/>
</dbReference>
<dbReference type="GO" id="GO:0042575">
    <property type="term" value="C:DNA polymerase complex"/>
    <property type="evidence" value="ECO:0007669"/>
    <property type="project" value="UniProtKB-ARBA"/>
</dbReference>
<dbReference type="FunFam" id="3.30.420.10:FF:000032">
    <property type="entry name" value="Retrovirus-related Pol polyprotein from transposon 297-like Protein"/>
    <property type="match status" value="1"/>
</dbReference>
<dbReference type="SUPFAM" id="SSF57756">
    <property type="entry name" value="Retrovirus zinc finger-like domains"/>
    <property type="match status" value="1"/>
</dbReference>
<dbReference type="OrthoDB" id="6436627at2759"/>
<dbReference type="InterPro" id="IPR036875">
    <property type="entry name" value="Znf_CCHC_sf"/>
</dbReference>
<dbReference type="InterPro" id="IPR000477">
    <property type="entry name" value="RT_dom"/>
</dbReference>
<dbReference type="InterPro" id="IPR001878">
    <property type="entry name" value="Znf_CCHC"/>
</dbReference>
<evidence type="ECO:0000256" key="3">
    <source>
        <dbReference type="SAM" id="MobiDB-lite"/>
    </source>
</evidence>
<dbReference type="InterPro" id="IPR041588">
    <property type="entry name" value="Integrase_H2C2"/>
</dbReference>
<dbReference type="PANTHER" id="PTHR37984">
    <property type="entry name" value="PROTEIN CBG26694"/>
    <property type="match status" value="1"/>
</dbReference>
<dbReference type="Gene3D" id="4.10.60.10">
    <property type="entry name" value="Zinc finger, CCHC-type"/>
    <property type="match status" value="1"/>
</dbReference>
<keyword evidence="2" id="KW-0863">Zinc-finger</keyword>